<sequence>MKELIKGNKVSLIIVLLFSIIFNFLGLFFHHINTTNDLISFTYGYVDLWHVNNVFSIIRWLLPQLILLVYLGNYIEVRLLKNATLIFTRTNKKMKILLQFILQLLFIICCFYLLQFMIVIIIGAILGLELVLNIETMFIIMRLILYSFLIILTVNSSSILFKSIYGVYLVLIIQLAMLYISNLILNWNSYFLVYIPTTNALVSLNDNGLGINNDSSIVYLLILIFIVIIISINIFNKKEVLY</sequence>
<keyword evidence="1" id="KW-0472">Membrane</keyword>
<comment type="caution">
    <text evidence="2">The sequence shown here is derived from an EMBL/GenBank/DDBJ whole genome shotgun (WGS) entry which is preliminary data.</text>
</comment>
<dbReference type="AlphaFoldDB" id="A0A167YZS3"/>
<keyword evidence="1" id="KW-1133">Transmembrane helix</keyword>
<protein>
    <submittedName>
        <fullName evidence="2">Uncharacterized protein</fullName>
    </submittedName>
</protein>
<feature type="transmembrane region" description="Helical" evidence="1">
    <location>
        <begin position="96"/>
        <end position="126"/>
    </location>
</feature>
<feature type="transmembrane region" description="Helical" evidence="1">
    <location>
        <begin position="12"/>
        <end position="32"/>
    </location>
</feature>
<feature type="transmembrane region" description="Helical" evidence="1">
    <location>
        <begin position="57"/>
        <end position="75"/>
    </location>
</feature>
<organism evidence="2 3">
    <name type="scientific">Aeribacillus pallidus</name>
    <dbReference type="NCBI Taxonomy" id="33936"/>
    <lineage>
        <taxon>Bacteria</taxon>
        <taxon>Bacillati</taxon>
        <taxon>Bacillota</taxon>
        <taxon>Bacilli</taxon>
        <taxon>Bacillales</taxon>
        <taxon>Bacillaceae</taxon>
        <taxon>Aeribacillus</taxon>
    </lineage>
</organism>
<keyword evidence="1" id="KW-0812">Transmembrane</keyword>
<feature type="transmembrane region" description="Helical" evidence="1">
    <location>
        <begin position="132"/>
        <end position="152"/>
    </location>
</feature>
<dbReference type="STRING" id="33936.AZI98_17260"/>
<evidence type="ECO:0000313" key="2">
    <source>
        <dbReference type="EMBL" id="KZN94746.1"/>
    </source>
</evidence>
<proteinExistence type="predicted"/>
<dbReference type="EMBL" id="LWBR01000075">
    <property type="protein sequence ID" value="KZN94746.1"/>
    <property type="molecule type" value="Genomic_DNA"/>
</dbReference>
<reference evidence="2 3" key="1">
    <citation type="submission" date="2016-04" db="EMBL/GenBank/DDBJ databases">
        <title>Draft genome sequence of Aeribacillus pallidus 8m3 from petroleum reservoir.</title>
        <authorList>
            <person name="Poltaraus A.B."/>
            <person name="Nazina T.N."/>
            <person name="Tourova T.P."/>
            <person name="Malakho S.M."/>
            <person name="Korshunova A.V."/>
            <person name="Sokolova D.S."/>
        </authorList>
    </citation>
    <scope>NUCLEOTIDE SEQUENCE [LARGE SCALE GENOMIC DNA]</scope>
    <source>
        <strain evidence="2 3">8m3</strain>
    </source>
</reference>
<name>A0A167YZS3_9BACI</name>
<evidence type="ECO:0000256" key="1">
    <source>
        <dbReference type="SAM" id="Phobius"/>
    </source>
</evidence>
<dbReference type="Proteomes" id="UP000076476">
    <property type="component" value="Unassembled WGS sequence"/>
</dbReference>
<accession>A0A167YZS3</accession>
<gene>
    <name evidence="2" type="ORF">AZI98_17260</name>
</gene>
<feature type="transmembrane region" description="Helical" evidence="1">
    <location>
        <begin position="164"/>
        <end position="185"/>
    </location>
</feature>
<keyword evidence="3" id="KW-1185">Reference proteome</keyword>
<feature type="transmembrane region" description="Helical" evidence="1">
    <location>
        <begin position="217"/>
        <end position="235"/>
    </location>
</feature>
<evidence type="ECO:0000313" key="3">
    <source>
        <dbReference type="Proteomes" id="UP000076476"/>
    </source>
</evidence>